<evidence type="ECO:0000313" key="4">
    <source>
        <dbReference type="EMBL" id="WGW11101.1"/>
    </source>
</evidence>
<keyword evidence="2" id="KW-1133">Transmembrane helix</keyword>
<protein>
    <submittedName>
        <fullName evidence="4">LytR C-terminal domain-containing protein</fullName>
    </submittedName>
</protein>
<dbReference type="Pfam" id="PF13399">
    <property type="entry name" value="LytR_C"/>
    <property type="match status" value="1"/>
</dbReference>
<evidence type="ECO:0000313" key="5">
    <source>
        <dbReference type="Proteomes" id="UP001209083"/>
    </source>
</evidence>
<dbReference type="EMBL" id="CP090958">
    <property type="protein sequence ID" value="WGW11101.1"/>
    <property type="molecule type" value="Genomic_DNA"/>
</dbReference>
<feature type="transmembrane region" description="Helical" evidence="2">
    <location>
        <begin position="21"/>
        <end position="45"/>
    </location>
</feature>
<feature type="region of interest" description="Disordered" evidence="1">
    <location>
        <begin position="172"/>
        <end position="195"/>
    </location>
</feature>
<dbReference type="Proteomes" id="UP001209083">
    <property type="component" value="Chromosome"/>
</dbReference>
<gene>
    <name evidence="4" type="ORF">LWF01_13480</name>
</gene>
<evidence type="ECO:0000256" key="1">
    <source>
        <dbReference type="SAM" id="MobiDB-lite"/>
    </source>
</evidence>
<keyword evidence="5" id="KW-1185">Reference proteome</keyword>
<feature type="compositionally biased region" description="Polar residues" evidence="1">
    <location>
        <begin position="184"/>
        <end position="194"/>
    </location>
</feature>
<dbReference type="Gene3D" id="3.30.70.2390">
    <property type="match status" value="1"/>
</dbReference>
<organism evidence="4 5">
    <name type="scientific">Saxibacter everestensis</name>
    <dbReference type="NCBI Taxonomy" id="2909229"/>
    <lineage>
        <taxon>Bacteria</taxon>
        <taxon>Bacillati</taxon>
        <taxon>Actinomycetota</taxon>
        <taxon>Actinomycetes</taxon>
        <taxon>Micrococcales</taxon>
        <taxon>Brevibacteriaceae</taxon>
        <taxon>Saxibacter</taxon>
    </lineage>
</organism>
<feature type="domain" description="LytR/CpsA/Psr regulator C-terminal" evidence="3">
    <location>
        <begin position="72"/>
        <end position="158"/>
    </location>
</feature>
<dbReference type="RefSeq" id="WP_349637884.1">
    <property type="nucleotide sequence ID" value="NZ_CP090958.1"/>
</dbReference>
<evidence type="ECO:0000256" key="2">
    <source>
        <dbReference type="SAM" id="Phobius"/>
    </source>
</evidence>
<name>A0ABY8QRT1_9MICO</name>
<proteinExistence type="predicted"/>
<dbReference type="InterPro" id="IPR027381">
    <property type="entry name" value="LytR/CpsA/Psr_C"/>
</dbReference>
<keyword evidence="2" id="KW-0472">Membrane</keyword>
<reference evidence="4 5" key="1">
    <citation type="submission" date="2023-05" db="EMBL/GenBank/DDBJ databases">
        <title>Lithophilousrod everest ZFBP1038 complete genpme.</title>
        <authorList>
            <person name="Tian M."/>
        </authorList>
    </citation>
    <scope>NUCLEOTIDE SEQUENCE [LARGE SCALE GENOMIC DNA]</scope>
    <source>
        <strain evidence="4 5">ZFBP1038</strain>
    </source>
</reference>
<sequence>MSDDAGADQRRRLRLKNRRRHIITLSVAFTIVVALAAYSLGILFWNVQSPLDSLSFRPTCPTERVTPAKQPVSVQVLNAGGRSGAAGSLTEELKKRKFKVAKPGNDEDPPRHDAEVQIRYGKHAASEALTAALYFNSADMKEIERNSKKIDIVIGGDFTEPRKDDAVKEEMVPQPLPCAHEEPASQQPTSSTDAMRQLPSVGTHAIMG</sequence>
<accession>A0ABY8QRT1</accession>
<evidence type="ECO:0000259" key="3">
    <source>
        <dbReference type="Pfam" id="PF13399"/>
    </source>
</evidence>
<keyword evidence="2" id="KW-0812">Transmembrane</keyword>